<reference evidence="2" key="1">
    <citation type="submission" date="2022-06" db="EMBL/GenBank/DDBJ databases">
        <title>Sneathiella actinostolidae sp. nov., isolated from a sea anemonein the Western Pacific Ocean.</title>
        <authorList>
            <person name="Wei M.J."/>
        </authorList>
    </citation>
    <scope>NUCLEOTIDE SEQUENCE</scope>
    <source>
        <strain evidence="2">PHK-P5</strain>
    </source>
</reference>
<dbReference type="EMBL" id="CP098747">
    <property type="protein sequence ID" value="USG62424.1"/>
    <property type="molecule type" value="Genomic_DNA"/>
</dbReference>
<keyword evidence="1" id="KW-1133">Transmembrane helix</keyword>
<organism evidence="2 3">
    <name type="scientific">Sneathiella marina</name>
    <dbReference type="NCBI Taxonomy" id="2950108"/>
    <lineage>
        <taxon>Bacteria</taxon>
        <taxon>Pseudomonadati</taxon>
        <taxon>Pseudomonadota</taxon>
        <taxon>Alphaproteobacteria</taxon>
        <taxon>Sneathiellales</taxon>
        <taxon>Sneathiellaceae</taxon>
        <taxon>Sneathiella</taxon>
    </lineage>
</organism>
<protein>
    <recommendedName>
        <fullName evidence="4">Acriflavin resistance protein</fullName>
    </recommendedName>
</protein>
<keyword evidence="1" id="KW-0812">Transmembrane</keyword>
<feature type="transmembrane region" description="Helical" evidence="1">
    <location>
        <begin position="57"/>
        <end position="80"/>
    </location>
</feature>
<sequence>MAAQDASIIDQALELFDEATTVFAKFGIDISPFASQIIITAILLVLLFLFRKTLWPLTLASIVGIVPLIVVAGIAISWIYQLVLPLPDHVFGRVADGNLSDLSVELVDFHDRVLPPGSVRVDTVSGDFAIRYTPSFGDRPRAVVIHRPGCAPYRQTISRPQVAERAVIDIRFSCTEETS</sequence>
<keyword evidence="3" id="KW-1185">Reference proteome</keyword>
<evidence type="ECO:0000313" key="2">
    <source>
        <dbReference type="EMBL" id="USG62424.1"/>
    </source>
</evidence>
<accession>A0ABY4W673</accession>
<evidence type="ECO:0008006" key="4">
    <source>
        <dbReference type="Google" id="ProtNLM"/>
    </source>
</evidence>
<gene>
    <name evidence="2" type="ORF">NBZ79_05465</name>
</gene>
<keyword evidence="1" id="KW-0472">Membrane</keyword>
<evidence type="ECO:0000256" key="1">
    <source>
        <dbReference type="SAM" id="Phobius"/>
    </source>
</evidence>
<feature type="transmembrane region" description="Helical" evidence="1">
    <location>
        <begin position="33"/>
        <end position="50"/>
    </location>
</feature>
<proteinExistence type="predicted"/>
<dbReference type="RefSeq" id="WP_251936145.1">
    <property type="nucleotide sequence ID" value="NZ_CP098747.1"/>
</dbReference>
<dbReference type="Proteomes" id="UP001056291">
    <property type="component" value="Chromosome"/>
</dbReference>
<name>A0ABY4W673_9PROT</name>
<evidence type="ECO:0000313" key="3">
    <source>
        <dbReference type="Proteomes" id="UP001056291"/>
    </source>
</evidence>